<keyword evidence="10" id="KW-0732">Signal</keyword>
<dbReference type="PROSITE" id="PS50082">
    <property type="entry name" value="WD_REPEATS_2"/>
    <property type="match status" value="4"/>
</dbReference>
<feature type="repeat" description="WD" evidence="8">
    <location>
        <begin position="60"/>
        <end position="91"/>
    </location>
</feature>
<dbReference type="InterPro" id="IPR002327">
    <property type="entry name" value="Cyt_c_1A/1B"/>
</dbReference>
<dbReference type="PANTHER" id="PTHR19848:SF8">
    <property type="entry name" value="F-BOX AND WD REPEAT DOMAIN CONTAINING 7"/>
    <property type="match status" value="1"/>
</dbReference>
<keyword evidence="5" id="KW-0677">Repeat</keyword>
<dbReference type="Proteomes" id="UP000032232">
    <property type="component" value="Unassembled WGS sequence"/>
</dbReference>
<keyword evidence="13" id="KW-1185">Reference proteome</keyword>
<keyword evidence="2 8" id="KW-0853">WD repeat</keyword>
<dbReference type="InterPro" id="IPR020472">
    <property type="entry name" value="WD40_PAC1"/>
</dbReference>
<evidence type="ECO:0000256" key="8">
    <source>
        <dbReference type="PROSITE-ProRule" id="PRU00221"/>
    </source>
</evidence>
<dbReference type="GO" id="GO:0020037">
    <property type="term" value="F:heme binding"/>
    <property type="evidence" value="ECO:0007669"/>
    <property type="project" value="InterPro"/>
</dbReference>
<evidence type="ECO:0000313" key="13">
    <source>
        <dbReference type="Proteomes" id="UP000032232"/>
    </source>
</evidence>
<dbReference type="InterPro" id="IPR036909">
    <property type="entry name" value="Cyt_c-like_dom_sf"/>
</dbReference>
<dbReference type="Pfam" id="PF00034">
    <property type="entry name" value="Cytochrom_C"/>
    <property type="match status" value="1"/>
</dbReference>
<feature type="repeat" description="WD" evidence="8">
    <location>
        <begin position="21"/>
        <end position="52"/>
    </location>
</feature>
<proteinExistence type="predicted"/>
<dbReference type="PRINTS" id="PR00604">
    <property type="entry name" value="CYTCHRMECIAB"/>
</dbReference>
<dbReference type="EMBL" id="JYFE01000046">
    <property type="protein sequence ID" value="KIT15706.1"/>
    <property type="molecule type" value="Genomic_DNA"/>
</dbReference>
<evidence type="ECO:0000313" key="12">
    <source>
        <dbReference type="EMBL" id="KIT15706.1"/>
    </source>
</evidence>
<evidence type="ECO:0000259" key="11">
    <source>
        <dbReference type="PROSITE" id="PS51007"/>
    </source>
</evidence>
<dbReference type="PRINTS" id="PR00320">
    <property type="entry name" value="GPROTEINBRPT"/>
</dbReference>
<evidence type="ECO:0000256" key="5">
    <source>
        <dbReference type="ARBA" id="ARBA00022737"/>
    </source>
</evidence>
<keyword evidence="4 9" id="KW-0479">Metal-binding</keyword>
<feature type="chain" id="PRO_5002240861" evidence="10">
    <location>
        <begin position="18"/>
        <end position="420"/>
    </location>
</feature>
<organism evidence="12 13">
    <name type="scientific">Jannaschia aquimarina</name>
    <dbReference type="NCBI Taxonomy" id="935700"/>
    <lineage>
        <taxon>Bacteria</taxon>
        <taxon>Pseudomonadati</taxon>
        <taxon>Pseudomonadota</taxon>
        <taxon>Alphaproteobacteria</taxon>
        <taxon>Rhodobacterales</taxon>
        <taxon>Roseobacteraceae</taxon>
        <taxon>Jannaschia</taxon>
    </lineage>
</organism>
<evidence type="ECO:0000256" key="4">
    <source>
        <dbReference type="ARBA" id="ARBA00022723"/>
    </source>
</evidence>
<name>A0A0D1EFP5_9RHOB</name>
<dbReference type="InterPro" id="IPR015943">
    <property type="entry name" value="WD40/YVTN_repeat-like_dom_sf"/>
</dbReference>
<dbReference type="PANTHER" id="PTHR19848">
    <property type="entry name" value="WD40 REPEAT PROTEIN"/>
    <property type="match status" value="1"/>
</dbReference>
<keyword evidence="1" id="KW-0813">Transport</keyword>
<dbReference type="OrthoDB" id="9805828at2"/>
<reference evidence="12 13" key="1">
    <citation type="submission" date="2015-02" db="EMBL/GenBank/DDBJ databases">
        <title>Genome Sequence of Jannaschia aquimarina DSM28248, a member of the Roseobacter clade.</title>
        <authorList>
            <person name="Voget S."/>
            <person name="Daniel R."/>
        </authorList>
    </citation>
    <scope>NUCLEOTIDE SEQUENCE [LARGE SCALE GENOMIC DNA]</scope>
    <source>
        <strain evidence="12 13">GSW-M26</strain>
    </source>
</reference>
<keyword evidence="6" id="KW-0249">Electron transport</keyword>
<dbReference type="Gene3D" id="2.130.10.10">
    <property type="entry name" value="YVTN repeat-like/Quinoprotein amine dehydrogenase"/>
    <property type="match status" value="2"/>
</dbReference>
<keyword evidence="3 9" id="KW-0349">Heme</keyword>
<dbReference type="Gene3D" id="1.10.760.10">
    <property type="entry name" value="Cytochrome c-like domain"/>
    <property type="match status" value="1"/>
</dbReference>
<dbReference type="CDD" id="cd00200">
    <property type="entry name" value="WD40"/>
    <property type="match status" value="1"/>
</dbReference>
<evidence type="ECO:0000256" key="9">
    <source>
        <dbReference type="PROSITE-ProRule" id="PRU00433"/>
    </source>
</evidence>
<dbReference type="PATRIC" id="fig|935700.4.peg.2665"/>
<evidence type="ECO:0000256" key="10">
    <source>
        <dbReference type="SAM" id="SignalP"/>
    </source>
</evidence>
<evidence type="ECO:0000256" key="2">
    <source>
        <dbReference type="ARBA" id="ARBA00022574"/>
    </source>
</evidence>
<dbReference type="GO" id="GO:0009055">
    <property type="term" value="F:electron transfer activity"/>
    <property type="evidence" value="ECO:0007669"/>
    <property type="project" value="InterPro"/>
</dbReference>
<dbReference type="Pfam" id="PF00400">
    <property type="entry name" value="WD40"/>
    <property type="match status" value="4"/>
</dbReference>
<protein>
    <submittedName>
        <fullName evidence="12">CycA protein</fullName>
    </submittedName>
</protein>
<dbReference type="InterPro" id="IPR009056">
    <property type="entry name" value="Cyt_c-like_dom"/>
</dbReference>
<keyword evidence="7 9" id="KW-0408">Iron</keyword>
<dbReference type="SUPFAM" id="SSF50978">
    <property type="entry name" value="WD40 repeat-like"/>
    <property type="match status" value="1"/>
</dbReference>
<feature type="repeat" description="WD" evidence="8">
    <location>
        <begin position="139"/>
        <end position="179"/>
    </location>
</feature>
<evidence type="ECO:0000256" key="1">
    <source>
        <dbReference type="ARBA" id="ARBA00022448"/>
    </source>
</evidence>
<feature type="domain" description="Cytochrome c" evidence="11">
    <location>
        <begin position="314"/>
        <end position="416"/>
    </location>
</feature>
<dbReference type="InterPro" id="IPR001680">
    <property type="entry name" value="WD40_rpt"/>
</dbReference>
<dbReference type="AlphaFoldDB" id="A0A0D1EFP5"/>
<dbReference type="PROSITE" id="PS00678">
    <property type="entry name" value="WD_REPEATS_1"/>
    <property type="match status" value="1"/>
</dbReference>
<dbReference type="SUPFAM" id="SSF46626">
    <property type="entry name" value="Cytochrome c"/>
    <property type="match status" value="1"/>
</dbReference>
<accession>A0A0D1EFP5</accession>
<dbReference type="RefSeq" id="WP_043919380.1">
    <property type="nucleotide sequence ID" value="NZ_FZPF01000014.1"/>
</dbReference>
<feature type="repeat" description="WD" evidence="8">
    <location>
        <begin position="100"/>
        <end position="139"/>
    </location>
</feature>
<sequence length="420" mass="44434">MRVLAGLLALWAGAAGAQGRLDGHGGPIMDLAVTEQGRVVSASFDNSVGLWSSAGVPAWLEGHQAAVTAILPLPDGALVSAGDDFRVLLWSGSDAAPVELGRHAGKISDLAASGDHVISASWDGTIALWPLDGGKAIQLAGHEAGVNAVVLGPSGRLWSASSDGSIRLWDVASGTSRPIVRHGFGINRMVLGDGWLAYGAVDGVTRIVDPLTGDSLRDYTLDRRPILSMAHEPRHGLLAVGDGDGWIMVLNTADWSLARDFRAMKSGPVWALAFSADGATLWAGGLDQAIHGFALDGDVQPIDAGEQQFLRPPAEMSNGERQFMRKCSICHALSPGPSRRAGPSLAGLFGRRSGTLEGYPYSERLSRGDIVWTDRTIDALFDQGPDHYVPGTKMPMQVIARPEDRADLIAFLRDATETTK</sequence>
<dbReference type="PROSITE" id="PS51007">
    <property type="entry name" value="CYTC"/>
    <property type="match status" value="1"/>
</dbReference>
<dbReference type="InterPro" id="IPR019775">
    <property type="entry name" value="WD40_repeat_CS"/>
</dbReference>
<dbReference type="SMART" id="SM00320">
    <property type="entry name" value="WD40"/>
    <property type="match status" value="6"/>
</dbReference>
<dbReference type="PROSITE" id="PS50294">
    <property type="entry name" value="WD_REPEATS_REGION"/>
    <property type="match status" value="1"/>
</dbReference>
<evidence type="ECO:0000256" key="3">
    <source>
        <dbReference type="ARBA" id="ARBA00022617"/>
    </source>
</evidence>
<dbReference type="GO" id="GO:0046872">
    <property type="term" value="F:metal ion binding"/>
    <property type="evidence" value="ECO:0007669"/>
    <property type="project" value="UniProtKB-KW"/>
</dbReference>
<evidence type="ECO:0000256" key="6">
    <source>
        <dbReference type="ARBA" id="ARBA00022982"/>
    </source>
</evidence>
<dbReference type="InterPro" id="IPR036322">
    <property type="entry name" value="WD40_repeat_dom_sf"/>
</dbReference>
<dbReference type="STRING" id="935700.jaqu_25830"/>
<feature type="signal peptide" evidence="10">
    <location>
        <begin position="1"/>
        <end position="17"/>
    </location>
</feature>
<comment type="caution">
    <text evidence="12">The sequence shown here is derived from an EMBL/GenBank/DDBJ whole genome shotgun (WGS) entry which is preliminary data.</text>
</comment>
<evidence type="ECO:0000256" key="7">
    <source>
        <dbReference type="ARBA" id="ARBA00023004"/>
    </source>
</evidence>
<gene>
    <name evidence="12" type="primary">cycA</name>
    <name evidence="12" type="ORF">jaqu_25830</name>
</gene>